<reference evidence="5" key="1">
    <citation type="submission" date="2020-10" db="EMBL/GenBank/DDBJ databases">
        <title>Chromosome-scale genome assembly of the Allis shad, Alosa alosa.</title>
        <authorList>
            <person name="Margot Z."/>
            <person name="Christophe K."/>
            <person name="Cabau C."/>
            <person name="Louis A."/>
            <person name="Berthelot C."/>
            <person name="Parey E."/>
            <person name="Roest Crollius H."/>
            <person name="Montfort J."/>
            <person name="Robinson-Rechavi M."/>
            <person name="Bucao C."/>
            <person name="Bouchez O."/>
            <person name="Gislard M."/>
            <person name="Lluch J."/>
            <person name="Milhes M."/>
            <person name="Lampietro C."/>
            <person name="Lopez Roques C."/>
            <person name="Donnadieu C."/>
            <person name="Braasch I."/>
            <person name="Desvignes T."/>
            <person name="Postlethwait J."/>
            <person name="Bobe J."/>
            <person name="Guiguen Y."/>
        </authorList>
    </citation>
    <scope>NUCLEOTIDE SEQUENCE</scope>
    <source>
        <strain evidence="5">M-15738</strain>
        <tissue evidence="5">Blood</tissue>
    </source>
</reference>
<keyword evidence="3" id="KW-0732">Signal</keyword>
<dbReference type="SMART" id="SM00407">
    <property type="entry name" value="IGc1"/>
    <property type="match status" value="2"/>
</dbReference>
<evidence type="ECO:0000256" key="3">
    <source>
        <dbReference type="SAM" id="SignalP"/>
    </source>
</evidence>
<dbReference type="PANTHER" id="PTHR23411">
    <property type="entry name" value="TAPASIN"/>
    <property type="match status" value="1"/>
</dbReference>
<keyword evidence="2" id="KW-0812">Transmembrane</keyword>
<evidence type="ECO:0000256" key="2">
    <source>
        <dbReference type="SAM" id="Phobius"/>
    </source>
</evidence>
<dbReference type="InterPro" id="IPR007110">
    <property type="entry name" value="Ig-like_dom"/>
</dbReference>
<dbReference type="EMBL" id="JADWDJ010000010">
    <property type="protein sequence ID" value="KAG5275173.1"/>
    <property type="molecule type" value="Genomic_DNA"/>
</dbReference>
<dbReference type="InterPro" id="IPR003597">
    <property type="entry name" value="Ig_C1-set"/>
</dbReference>
<dbReference type="Pfam" id="PF07654">
    <property type="entry name" value="C1-set"/>
    <property type="match status" value="2"/>
</dbReference>
<dbReference type="Gene3D" id="2.60.40.10">
    <property type="entry name" value="Immunoglobulins"/>
    <property type="match status" value="5"/>
</dbReference>
<accession>A0AAV6GJ95</accession>
<sequence length="604" mass="67652">MIFINYNHVLVFISLFIHLQLSGAVGKNHCLTGEPITLDCHFKVPSGTRRENVSVLWQFEGSRAQLNKSTLFEFKAGNITQHSLGYDVNVNELLKGNAPLHLVCPAVTDEGRFSCVILVKPENYATTVTLHVSARPTLSLTEHATVLNGQKTTLSCEITGFYPEHLEIQWLRQLGHKNEPVEVDVCTESPMPNPDHTYSQKSHMTIQGNKTENHGAVYICQIKHRSFNTPQSKTVRLSVVETPQNPVVLIAVTVVSSLVLVSLILGAAVIGYLYLHKVPPSISDINTPSVIYANTRADIKCTISRVNPKYVNVQWYMVLPHDPGNHDPPWGALNTVSLEPLEGQALFSESGERKTLSLEDLTEHLRLHSDDTRLVSVLSLCPTVSDDGGRYRCMVTYKGQTYTRETTLSVKTQPSFLQISSAPQIPVLGQQLVLCCRMERFYPAQVQLEWWGPGGERLLGPVVQYGPFSDYQGLHSVWSTTELTITTMEEGLVYTCRAYHSSFPEPGYQDLPYRVNLKGTPPTLKFIKCDPARPQERRARAHRLFTSPSSLNPSGLFCQWAFLRLVPTPQDLGAVYLCQVRHSALEQPEERSYTLSNMTLEQLE</sequence>
<evidence type="ECO:0000259" key="4">
    <source>
        <dbReference type="PROSITE" id="PS50835"/>
    </source>
</evidence>
<evidence type="ECO:0000313" key="6">
    <source>
        <dbReference type="Proteomes" id="UP000823561"/>
    </source>
</evidence>
<organism evidence="5 6">
    <name type="scientific">Alosa alosa</name>
    <name type="common">allis shad</name>
    <dbReference type="NCBI Taxonomy" id="278164"/>
    <lineage>
        <taxon>Eukaryota</taxon>
        <taxon>Metazoa</taxon>
        <taxon>Chordata</taxon>
        <taxon>Craniata</taxon>
        <taxon>Vertebrata</taxon>
        <taxon>Euteleostomi</taxon>
        <taxon>Actinopterygii</taxon>
        <taxon>Neopterygii</taxon>
        <taxon>Teleostei</taxon>
        <taxon>Clupei</taxon>
        <taxon>Clupeiformes</taxon>
        <taxon>Clupeoidei</taxon>
        <taxon>Clupeidae</taxon>
        <taxon>Alosa</taxon>
    </lineage>
</organism>
<feature type="chain" id="PRO_5043529202" description="Ig-like domain-containing protein" evidence="3">
    <location>
        <begin position="27"/>
        <end position="604"/>
    </location>
</feature>
<feature type="transmembrane region" description="Helical" evidence="2">
    <location>
        <begin position="247"/>
        <end position="275"/>
    </location>
</feature>
<protein>
    <recommendedName>
        <fullName evidence="4">Ig-like domain-containing protein</fullName>
    </recommendedName>
</protein>
<feature type="signal peptide" evidence="3">
    <location>
        <begin position="1"/>
        <end position="26"/>
    </location>
</feature>
<feature type="domain" description="Ig-like" evidence="4">
    <location>
        <begin position="280"/>
        <end position="409"/>
    </location>
</feature>
<dbReference type="SMART" id="SM00409">
    <property type="entry name" value="IG"/>
    <property type="match status" value="4"/>
</dbReference>
<keyword evidence="2" id="KW-0472">Membrane</keyword>
<gene>
    <name evidence="5" type="ORF">AALO_G00144390</name>
</gene>
<dbReference type="Proteomes" id="UP000823561">
    <property type="component" value="Chromosome 10"/>
</dbReference>
<dbReference type="PROSITE" id="PS50835">
    <property type="entry name" value="IG_LIKE"/>
    <property type="match status" value="4"/>
</dbReference>
<feature type="domain" description="Ig-like" evidence="4">
    <location>
        <begin position="136"/>
        <end position="236"/>
    </location>
</feature>
<dbReference type="SUPFAM" id="SSF48726">
    <property type="entry name" value="Immunoglobulin"/>
    <property type="match status" value="5"/>
</dbReference>
<dbReference type="InterPro" id="IPR013783">
    <property type="entry name" value="Ig-like_fold"/>
</dbReference>
<dbReference type="CDD" id="cd00098">
    <property type="entry name" value="IgC1"/>
    <property type="match status" value="2"/>
</dbReference>
<name>A0AAV6GJ95_9TELE</name>
<dbReference type="InterPro" id="IPR036179">
    <property type="entry name" value="Ig-like_dom_sf"/>
</dbReference>
<keyword evidence="2" id="KW-1133">Transmembrane helix</keyword>
<dbReference type="InterPro" id="IPR050380">
    <property type="entry name" value="Immune_Resp_Modulators"/>
</dbReference>
<dbReference type="AlphaFoldDB" id="A0AAV6GJ95"/>
<evidence type="ECO:0000313" key="5">
    <source>
        <dbReference type="EMBL" id="KAG5275173.1"/>
    </source>
</evidence>
<keyword evidence="1" id="KW-0393">Immunoglobulin domain</keyword>
<comment type="caution">
    <text evidence="5">The sequence shown here is derived from an EMBL/GenBank/DDBJ whole genome shotgun (WGS) entry which is preliminary data.</text>
</comment>
<feature type="domain" description="Ig-like" evidence="4">
    <location>
        <begin position="414"/>
        <end position="502"/>
    </location>
</feature>
<proteinExistence type="predicted"/>
<feature type="domain" description="Ig-like" evidence="4">
    <location>
        <begin position="33"/>
        <end position="133"/>
    </location>
</feature>
<dbReference type="InterPro" id="IPR003006">
    <property type="entry name" value="Ig/MHC_CS"/>
</dbReference>
<evidence type="ECO:0000256" key="1">
    <source>
        <dbReference type="ARBA" id="ARBA00023319"/>
    </source>
</evidence>
<dbReference type="PROSITE" id="PS00290">
    <property type="entry name" value="IG_MHC"/>
    <property type="match status" value="1"/>
</dbReference>
<keyword evidence="6" id="KW-1185">Reference proteome</keyword>
<dbReference type="InterPro" id="IPR003599">
    <property type="entry name" value="Ig_sub"/>
</dbReference>